<name>A0A495PVB0_9FLAO</name>
<dbReference type="Proteomes" id="UP000276282">
    <property type="component" value="Unassembled WGS sequence"/>
</dbReference>
<dbReference type="PROSITE" id="PS50801">
    <property type="entry name" value="STAS"/>
    <property type="match status" value="1"/>
</dbReference>
<evidence type="ECO:0000313" key="3">
    <source>
        <dbReference type="Proteomes" id="UP000276282"/>
    </source>
</evidence>
<dbReference type="RefSeq" id="WP_121346002.1">
    <property type="nucleotide sequence ID" value="NZ_RBLG01000002.1"/>
</dbReference>
<dbReference type="InterPro" id="IPR036513">
    <property type="entry name" value="STAS_dom_sf"/>
</dbReference>
<dbReference type="Pfam" id="PF01740">
    <property type="entry name" value="STAS"/>
    <property type="match status" value="1"/>
</dbReference>
<evidence type="ECO:0000259" key="1">
    <source>
        <dbReference type="PROSITE" id="PS50801"/>
    </source>
</evidence>
<dbReference type="InterPro" id="IPR002645">
    <property type="entry name" value="STAS_dom"/>
</dbReference>
<protein>
    <submittedName>
        <fullName evidence="2">Anti-anti-sigma factor</fullName>
    </submittedName>
</protein>
<evidence type="ECO:0000313" key="2">
    <source>
        <dbReference type="EMBL" id="RKS53936.1"/>
    </source>
</evidence>
<proteinExistence type="predicted"/>
<comment type="caution">
    <text evidence="2">The sequence shown here is derived from an EMBL/GenBank/DDBJ whole genome shotgun (WGS) entry which is preliminary data.</text>
</comment>
<dbReference type="SUPFAM" id="SSF52091">
    <property type="entry name" value="SpoIIaa-like"/>
    <property type="match status" value="1"/>
</dbReference>
<gene>
    <name evidence="2" type="ORF">BC962_2203</name>
</gene>
<dbReference type="Gene3D" id="3.30.750.24">
    <property type="entry name" value="STAS domain"/>
    <property type="match status" value="1"/>
</dbReference>
<dbReference type="EMBL" id="RBLG01000002">
    <property type="protein sequence ID" value="RKS53936.1"/>
    <property type="molecule type" value="Genomic_DNA"/>
</dbReference>
<reference evidence="2 3" key="1">
    <citation type="submission" date="2018-10" db="EMBL/GenBank/DDBJ databases">
        <title>Genomic Encyclopedia of Archaeal and Bacterial Type Strains, Phase II (KMG-II): from individual species to whole genera.</title>
        <authorList>
            <person name="Goeker M."/>
        </authorList>
    </citation>
    <scope>NUCLEOTIDE SEQUENCE [LARGE SCALE GENOMIC DNA]</scope>
    <source>
        <strain evidence="2 3">DSM 19839</strain>
    </source>
</reference>
<keyword evidence="3" id="KW-1185">Reference proteome</keyword>
<feature type="domain" description="STAS" evidence="1">
    <location>
        <begin position="12"/>
        <end position="82"/>
    </location>
</feature>
<organism evidence="2 3">
    <name type="scientific">Gillisia mitskevichiae</name>
    <dbReference type="NCBI Taxonomy" id="270921"/>
    <lineage>
        <taxon>Bacteria</taxon>
        <taxon>Pseudomonadati</taxon>
        <taxon>Bacteroidota</taxon>
        <taxon>Flavobacteriia</taxon>
        <taxon>Flavobacteriales</taxon>
        <taxon>Flavobacteriaceae</taxon>
        <taxon>Gillisia</taxon>
    </lineage>
</organism>
<sequence length="92" mass="10654">MFHTLPDQEEFIVELKGQITYANSFEIQLDLEMVLYHFETLILDLSDLKYLDKAGVKLLSGLKQKARLNGKEVIIFSDQEEVLLLNIRNPSE</sequence>
<accession>A0A495PVB0</accession>
<dbReference type="AlphaFoldDB" id="A0A495PVB0"/>